<evidence type="ECO:0000313" key="18">
    <source>
        <dbReference type="Proteomes" id="UP000007799"/>
    </source>
</evidence>
<dbReference type="GO" id="GO:0016208">
    <property type="term" value="F:AMP binding"/>
    <property type="evidence" value="ECO:0007669"/>
    <property type="project" value="TreeGrafter"/>
</dbReference>
<dbReference type="GO" id="GO:0003872">
    <property type="term" value="F:6-phosphofructokinase activity"/>
    <property type="evidence" value="ECO:0007669"/>
    <property type="project" value="UniProtKB-EC"/>
</dbReference>
<feature type="domain" description="Phosphofructokinase" evidence="16">
    <location>
        <begin position="448"/>
        <end position="741"/>
    </location>
</feature>
<keyword evidence="13" id="KW-0324">Glycolysis</keyword>
<protein>
    <recommendedName>
        <fullName evidence="4">6-phosphofructokinase</fullName>
        <ecNumber evidence="4">2.7.1.11</ecNumber>
    </recommendedName>
</protein>
<feature type="region of interest" description="Disordered" evidence="15">
    <location>
        <begin position="19"/>
        <end position="59"/>
    </location>
</feature>
<dbReference type="GO" id="GO:0006002">
    <property type="term" value="P:fructose 6-phosphate metabolic process"/>
    <property type="evidence" value="ECO:0007669"/>
    <property type="project" value="InterPro"/>
</dbReference>
<dbReference type="STRING" id="946362.F2U9B3"/>
<evidence type="ECO:0000256" key="15">
    <source>
        <dbReference type="SAM" id="MobiDB-lite"/>
    </source>
</evidence>
<dbReference type="UniPathway" id="UPA00109">
    <property type="reaction ID" value="UER00182"/>
</dbReference>
<dbReference type="GO" id="GO:0005524">
    <property type="term" value="F:ATP binding"/>
    <property type="evidence" value="ECO:0007669"/>
    <property type="project" value="UniProtKB-KW"/>
</dbReference>
<dbReference type="OrthoDB" id="537915at2759"/>
<dbReference type="InParanoid" id="F2U9B3"/>
<comment type="catalytic activity">
    <reaction evidence="14">
        <text>beta-D-fructose 6-phosphate + ATP = beta-D-fructose 1,6-bisphosphate + ADP + H(+)</text>
        <dbReference type="Rhea" id="RHEA:16109"/>
        <dbReference type="ChEBI" id="CHEBI:15378"/>
        <dbReference type="ChEBI" id="CHEBI:30616"/>
        <dbReference type="ChEBI" id="CHEBI:32966"/>
        <dbReference type="ChEBI" id="CHEBI:57634"/>
        <dbReference type="ChEBI" id="CHEBI:456216"/>
        <dbReference type="EC" id="2.7.1.11"/>
    </reaction>
</comment>
<keyword evidence="12" id="KW-0460">Magnesium</keyword>
<dbReference type="AlphaFoldDB" id="F2U9B3"/>
<evidence type="ECO:0000256" key="9">
    <source>
        <dbReference type="ARBA" id="ARBA00022741"/>
    </source>
</evidence>
<evidence type="ECO:0000256" key="8">
    <source>
        <dbReference type="ARBA" id="ARBA00022723"/>
    </source>
</evidence>
<dbReference type="GO" id="GO:0005945">
    <property type="term" value="C:6-phosphofructokinase complex"/>
    <property type="evidence" value="ECO:0007669"/>
    <property type="project" value="TreeGrafter"/>
</dbReference>
<dbReference type="NCBIfam" id="TIGR02478">
    <property type="entry name" value="6PF1K_euk"/>
    <property type="match status" value="1"/>
</dbReference>
<dbReference type="InterPro" id="IPR015912">
    <property type="entry name" value="Phosphofructokinase_CS"/>
</dbReference>
<dbReference type="FunFam" id="3.40.50.460:FF:000008">
    <property type="entry name" value="ATP-dependent 6-phosphofructokinase"/>
    <property type="match status" value="1"/>
</dbReference>
<comment type="subcellular location">
    <subcellularLocation>
        <location evidence="2">Cytoplasm</location>
    </subcellularLocation>
</comment>
<dbReference type="GO" id="GO:0046872">
    <property type="term" value="F:metal ion binding"/>
    <property type="evidence" value="ECO:0007669"/>
    <property type="project" value="UniProtKB-KW"/>
</dbReference>
<feature type="domain" description="Phosphofructokinase" evidence="16">
    <location>
        <begin position="63"/>
        <end position="368"/>
    </location>
</feature>
<dbReference type="InterPro" id="IPR009161">
    <property type="entry name" value="6-Pfructokinase_euk"/>
</dbReference>
<keyword evidence="18" id="KW-1185">Reference proteome</keyword>
<evidence type="ECO:0000256" key="12">
    <source>
        <dbReference type="ARBA" id="ARBA00022842"/>
    </source>
</evidence>
<dbReference type="Gene3D" id="3.40.50.450">
    <property type="match status" value="2"/>
</dbReference>
<dbReference type="KEGG" id="sre:PTSG_05032"/>
<dbReference type="GO" id="GO:0030388">
    <property type="term" value="P:fructose 1,6-bisphosphate metabolic process"/>
    <property type="evidence" value="ECO:0007669"/>
    <property type="project" value="TreeGrafter"/>
</dbReference>
<reference evidence="17" key="1">
    <citation type="submission" date="2009-08" db="EMBL/GenBank/DDBJ databases">
        <title>Annotation of Salpingoeca rosetta.</title>
        <authorList>
            <consortium name="The Broad Institute Genome Sequencing Platform"/>
            <person name="Russ C."/>
            <person name="Cuomo C."/>
            <person name="Burger G."/>
            <person name="Gray M.W."/>
            <person name="Holland P.W.H."/>
            <person name="King N."/>
            <person name="Lang F.B.F."/>
            <person name="Roger A.J."/>
            <person name="Ruiz-Trillo I."/>
            <person name="Young S.K."/>
            <person name="Zeng Q."/>
            <person name="Gargeya S."/>
            <person name="Alvarado L."/>
            <person name="Berlin A."/>
            <person name="Chapman S.B."/>
            <person name="Chen Z."/>
            <person name="Freedman E."/>
            <person name="Gellesch M."/>
            <person name="Goldberg J."/>
            <person name="Griggs A."/>
            <person name="Gujja S."/>
            <person name="Heilman E."/>
            <person name="Heiman D."/>
            <person name="Howarth C."/>
            <person name="Mehta T."/>
            <person name="Neiman D."/>
            <person name="Pearson M."/>
            <person name="Roberts A."/>
            <person name="Saif S."/>
            <person name="Shea T."/>
            <person name="Shenoy N."/>
            <person name="Sisk P."/>
            <person name="Stolte C."/>
            <person name="Sykes S."/>
            <person name="White J."/>
            <person name="Yandava C."/>
            <person name="Haas B."/>
            <person name="Nusbaum C."/>
            <person name="Birren B."/>
        </authorList>
    </citation>
    <scope>NUCLEOTIDE SEQUENCE [LARGE SCALE GENOMIC DNA]</scope>
    <source>
        <strain evidence="17">ATCC 50818</strain>
    </source>
</reference>
<dbReference type="GO" id="GO:0061621">
    <property type="term" value="P:canonical glycolysis"/>
    <property type="evidence" value="ECO:0007669"/>
    <property type="project" value="TreeGrafter"/>
</dbReference>
<evidence type="ECO:0000256" key="5">
    <source>
        <dbReference type="ARBA" id="ARBA00022490"/>
    </source>
</evidence>
<keyword evidence="6" id="KW-0021">Allosteric enzyme</keyword>
<evidence type="ECO:0000256" key="3">
    <source>
        <dbReference type="ARBA" id="ARBA00004679"/>
    </source>
</evidence>
<sequence length="827" mass="90250">MASKKCKCCPPYLRRRQPSFRNKLAGETPEVPIDYRDEEEPVVTHETSPNPWPSTPASENPKNVAIFTSGGDAQGMNAAVRAAAGVCLQYGVNVYAIHCGYQGMVEGGDMIEKLTWASIGDIMQKGGTVIGSARCKEFRTREGRKQAAQNLVKYDINCLIAIGGDGTLTGAHVFKQEWPDFLAELKEEGTITEQQFEEHKFLSLMGMVGSIDNDMCGFSMTIGCDSALHRICEAVDALTTTAMSHQRTFIVEVMGRNCGFLALMAALACGADFVLVPEHPPPVEDWKAAMCDSLLRRRRYTNFSLIILAEGATDIHRNPITADIVKQVCCDNLGHDTRVTTLGHVQRGGAPSAFDRILATRCGAEAALAVLNATPETPARIIGAQGNRIVQLDLTEAVEQTRQVGTELDNRAFEKVRELRGPVFRQELNIFLRIRQHHMDEPPKHVFNVLVFHTGAPAAGMNACAKAITRDFLNGGHKVYGARGGFMGIFDDDIIPLEWQTVKGWASQGGCNLGAERLLPSDVPDGLTKVAATLKKYNIHAMVCIGGFEGYAAMTHLFKSRDEFPEFRIPLTLVPATISNNVPGTTTSLGSDTALNTIVGAIDCVKQSARSSRRRVFIVETQGHNCGFLASIGALAGGADIAYIREEGVRLRHISADIANLHRKFKELSCAVIVRSERSSQNYDTQFLSKVLDEEGKPETKDDTAFSVRSVILGHLQQGGTPSPLDRVYGCRLGASCVQFLLQHMTENVDENGVVSTNSPESAAVIGTHDSARTATAFEQLEPITDVALRTNKHTWWQNLHRLTRVLGNSMRSGDLCYEGEACVGEL</sequence>
<accession>F2U9B3</accession>
<dbReference type="SUPFAM" id="SSF53784">
    <property type="entry name" value="Phosphofructokinase"/>
    <property type="match status" value="2"/>
</dbReference>
<dbReference type="FunCoup" id="F2U9B3">
    <property type="interactions" value="1489"/>
</dbReference>
<dbReference type="PANTHER" id="PTHR13697">
    <property type="entry name" value="PHOSPHOFRUCTOKINASE"/>
    <property type="match status" value="1"/>
</dbReference>
<dbReference type="Proteomes" id="UP000007799">
    <property type="component" value="Unassembled WGS sequence"/>
</dbReference>
<dbReference type="InterPro" id="IPR022953">
    <property type="entry name" value="ATP_PFK"/>
</dbReference>
<dbReference type="GeneID" id="16074927"/>
<comment type="pathway">
    <text evidence="3">Carbohydrate degradation; glycolysis; D-glyceraldehyde 3-phosphate and glycerone phosphate from D-glucose: step 3/4.</text>
</comment>
<dbReference type="InterPro" id="IPR000023">
    <property type="entry name" value="Phosphofructokinase_dom"/>
</dbReference>
<feature type="compositionally biased region" description="Polar residues" evidence="15">
    <location>
        <begin position="45"/>
        <end position="59"/>
    </location>
</feature>
<evidence type="ECO:0000256" key="4">
    <source>
        <dbReference type="ARBA" id="ARBA00012055"/>
    </source>
</evidence>
<keyword evidence="8" id="KW-0479">Metal-binding</keyword>
<evidence type="ECO:0000259" key="16">
    <source>
        <dbReference type="Pfam" id="PF00365"/>
    </source>
</evidence>
<dbReference type="Gene3D" id="3.40.50.460">
    <property type="entry name" value="Phosphofructokinase domain"/>
    <property type="match status" value="2"/>
</dbReference>
<comment type="cofactor">
    <cofactor evidence="1">
        <name>Mg(2+)</name>
        <dbReference type="ChEBI" id="CHEBI:18420"/>
    </cofactor>
</comment>
<dbReference type="EMBL" id="GL832965">
    <property type="protein sequence ID" value="EGD73316.1"/>
    <property type="molecule type" value="Genomic_DNA"/>
</dbReference>
<dbReference type="GO" id="GO:0048029">
    <property type="term" value="F:monosaccharide binding"/>
    <property type="evidence" value="ECO:0007669"/>
    <property type="project" value="TreeGrafter"/>
</dbReference>
<evidence type="ECO:0000256" key="13">
    <source>
        <dbReference type="ARBA" id="ARBA00023152"/>
    </source>
</evidence>
<dbReference type="Pfam" id="PF00365">
    <property type="entry name" value="PFK"/>
    <property type="match status" value="2"/>
</dbReference>
<dbReference type="PRINTS" id="PR00476">
    <property type="entry name" value="PHFRCTKINASE"/>
</dbReference>
<evidence type="ECO:0000256" key="2">
    <source>
        <dbReference type="ARBA" id="ARBA00004496"/>
    </source>
</evidence>
<evidence type="ECO:0000313" key="17">
    <source>
        <dbReference type="EMBL" id="EGD73316.1"/>
    </source>
</evidence>
<proteinExistence type="predicted"/>
<dbReference type="OMA" id="EWQDQMC"/>
<gene>
    <name evidence="17" type="ORF">PTSG_05032</name>
</gene>
<dbReference type="FunFam" id="3.40.50.460:FF:000007">
    <property type="entry name" value="ATP-dependent 6-phosphofructokinase"/>
    <property type="match status" value="1"/>
</dbReference>
<evidence type="ECO:0000256" key="6">
    <source>
        <dbReference type="ARBA" id="ARBA00022533"/>
    </source>
</evidence>
<evidence type="ECO:0000256" key="1">
    <source>
        <dbReference type="ARBA" id="ARBA00001946"/>
    </source>
</evidence>
<keyword evidence="11" id="KW-0067">ATP-binding</keyword>
<dbReference type="EC" id="2.7.1.11" evidence="4"/>
<evidence type="ECO:0000256" key="7">
    <source>
        <dbReference type="ARBA" id="ARBA00022679"/>
    </source>
</evidence>
<dbReference type="GO" id="GO:0070095">
    <property type="term" value="F:fructose-6-phosphate binding"/>
    <property type="evidence" value="ECO:0007669"/>
    <property type="project" value="TreeGrafter"/>
</dbReference>
<dbReference type="eggNOG" id="KOG2440">
    <property type="taxonomic scope" value="Eukaryota"/>
</dbReference>
<keyword evidence="9" id="KW-0547">Nucleotide-binding</keyword>
<evidence type="ECO:0000256" key="14">
    <source>
        <dbReference type="ARBA" id="ARBA00048070"/>
    </source>
</evidence>
<dbReference type="PANTHER" id="PTHR13697:SF4">
    <property type="entry name" value="ATP-DEPENDENT 6-PHOSPHOFRUCTOKINASE"/>
    <property type="match status" value="1"/>
</dbReference>
<dbReference type="RefSeq" id="XP_004994347.1">
    <property type="nucleotide sequence ID" value="XM_004994290.1"/>
</dbReference>
<keyword evidence="5" id="KW-0963">Cytoplasm</keyword>
<organism evidence="18">
    <name type="scientific">Salpingoeca rosetta (strain ATCC 50818 / BSB-021)</name>
    <dbReference type="NCBI Taxonomy" id="946362"/>
    <lineage>
        <taxon>Eukaryota</taxon>
        <taxon>Choanoflagellata</taxon>
        <taxon>Craspedida</taxon>
        <taxon>Salpingoecidae</taxon>
        <taxon>Salpingoeca</taxon>
    </lineage>
</organism>
<keyword evidence="7" id="KW-0808">Transferase</keyword>
<evidence type="ECO:0000256" key="10">
    <source>
        <dbReference type="ARBA" id="ARBA00022777"/>
    </source>
</evidence>
<dbReference type="GO" id="GO:0042802">
    <property type="term" value="F:identical protein binding"/>
    <property type="evidence" value="ECO:0007669"/>
    <property type="project" value="TreeGrafter"/>
</dbReference>
<dbReference type="PROSITE" id="PS00433">
    <property type="entry name" value="PHOSPHOFRUCTOKINASE"/>
    <property type="match status" value="2"/>
</dbReference>
<dbReference type="InterPro" id="IPR035966">
    <property type="entry name" value="PKF_sf"/>
</dbReference>
<name>F2U9B3_SALR5</name>
<keyword evidence="10 17" id="KW-0418">Kinase</keyword>
<evidence type="ECO:0000256" key="11">
    <source>
        <dbReference type="ARBA" id="ARBA00022840"/>
    </source>
</evidence>